<name>A0A5M4B4B7_9BACT</name>
<dbReference type="Pfam" id="PF00076">
    <property type="entry name" value="RRM_1"/>
    <property type="match status" value="1"/>
</dbReference>
<keyword evidence="5" id="KW-1185">Reference proteome</keyword>
<keyword evidence="1" id="KW-0694">RNA-binding</keyword>
<evidence type="ECO:0000256" key="2">
    <source>
        <dbReference type="SAM" id="MobiDB-lite"/>
    </source>
</evidence>
<evidence type="ECO:0000313" key="5">
    <source>
        <dbReference type="Proteomes" id="UP000391834"/>
    </source>
</evidence>
<dbReference type="AlphaFoldDB" id="A0A5M4B4B7"/>
<dbReference type="Gene3D" id="3.30.70.330">
    <property type="match status" value="1"/>
</dbReference>
<dbReference type="InterPro" id="IPR035979">
    <property type="entry name" value="RBD_domain_sf"/>
</dbReference>
<dbReference type="CDD" id="cd21608">
    <property type="entry name" value="RRM2_NsCP33_like"/>
    <property type="match status" value="1"/>
</dbReference>
<dbReference type="PROSITE" id="PS50102">
    <property type="entry name" value="RRM"/>
    <property type="match status" value="1"/>
</dbReference>
<feature type="region of interest" description="Disordered" evidence="2">
    <location>
        <begin position="78"/>
        <end position="97"/>
    </location>
</feature>
<gene>
    <name evidence="4" type="primary">rpbA</name>
    <name evidence="4" type="ORF">PbJCM13498_38550</name>
</gene>
<dbReference type="Proteomes" id="UP000391834">
    <property type="component" value="Unassembled WGS sequence"/>
</dbReference>
<dbReference type="SUPFAM" id="SSF54928">
    <property type="entry name" value="RNA-binding domain, RBD"/>
    <property type="match status" value="1"/>
</dbReference>
<dbReference type="InterPro" id="IPR012677">
    <property type="entry name" value="Nucleotide-bd_a/b_plait_sf"/>
</dbReference>
<dbReference type="PANTHER" id="PTHR48027">
    <property type="entry name" value="HETEROGENEOUS NUCLEAR RIBONUCLEOPROTEIN 87F-RELATED"/>
    <property type="match status" value="1"/>
</dbReference>
<reference evidence="4 5" key="1">
    <citation type="submission" date="2019-10" db="EMBL/GenBank/DDBJ databases">
        <title>Prolixibacter strains distinguished by the presence of nitrate reductase genes were adept at nitrate-dependent anaerobic corrosion of metallic iron and carbon steel.</title>
        <authorList>
            <person name="Iino T."/>
            <person name="Shono N."/>
            <person name="Ito K."/>
            <person name="Nakamura R."/>
            <person name="Sueoka K."/>
            <person name="Harayama S."/>
            <person name="Ohkuma M."/>
        </authorList>
    </citation>
    <scope>NUCLEOTIDE SEQUENCE [LARGE SCALE GENOMIC DNA]</scope>
    <source>
        <strain evidence="4 5">JCM 13498</strain>
    </source>
</reference>
<comment type="caution">
    <text evidence="4">The sequence shown here is derived from an EMBL/GenBank/DDBJ whole genome shotgun (WGS) entry which is preliminary data.</text>
</comment>
<sequence length="97" mass="10945">MNIYVGSLQYDITEDELRSIFEAYGAVDSVKIIMDKFSGRSKGFGFIEMPDSTEAEQAIQSLNGSEISGRKVIVNLATEKKERPRRTGGYEQRGNYR</sequence>
<proteinExistence type="predicted"/>
<dbReference type="InterPro" id="IPR000504">
    <property type="entry name" value="RRM_dom"/>
</dbReference>
<organism evidence="4 5">
    <name type="scientific">Prolixibacter bellariivorans</name>
    <dbReference type="NCBI Taxonomy" id="314319"/>
    <lineage>
        <taxon>Bacteria</taxon>
        <taxon>Pseudomonadati</taxon>
        <taxon>Bacteroidota</taxon>
        <taxon>Bacteroidia</taxon>
        <taxon>Marinilabiliales</taxon>
        <taxon>Prolixibacteraceae</taxon>
        <taxon>Prolixibacter</taxon>
    </lineage>
</organism>
<evidence type="ECO:0000259" key="3">
    <source>
        <dbReference type="PROSITE" id="PS50102"/>
    </source>
</evidence>
<dbReference type="InterPro" id="IPR052462">
    <property type="entry name" value="SLIRP/GR-RBP-like"/>
</dbReference>
<feature type="domain" description="RRM" evidence="3">
    <location>
        <begin position="1"/>
        <end position="79"/>
    </location>
</feature>
<evidence type="ECO:0000313" key="4">
    <source>
        <dbReference type="EMBL" id="GET34992.1"/>
    </source>
</evidence>
<protein>
    <submittedName>
        <fullName evidence="4">RNA-binding protein</fullName>
    </submittedName>
</protein>
<dbReference type="SMART" id="SM00360">
    <property type="entry name" value="RRM"/>
    <property type="match status" value="1"/>
</dbReference>
<accession>A0A5M4B4B7</accession>
<dbReference type="GO" id="GO:0003723">
    <property type="term" value="F:RNA binding"/>
    <property type="evidence" value="ECO:0007669"/>
    <property type="project" value="UniProtKB-KW"/>
</dbReference>
<evidence type="ECO:0000256" key="1">
    <source>
        <dbReference type="ARBA" id="ARBA00022884"/>
    </source>
</evidence>
<dbReference type="EMBL" id="BLAX01000001">
    <property type="protein sequence ID" value="GET34992.1"/>
    <property type="molecule type" value="Genomic_DNA"/>
</dbReference>
<dbReference type="InterPro" id="IPR048289">
    <property type="entry name" value="RRM2_NsCP33-like"/>
</dbReference>
<dbReference type="OrthoDB" id="9798855at2"/>
<dbReference type="RefSeq" id="WP_025865703.1">
    <property type="nucleotide sequence ID" value="NZ_BLAX01000001.1"/>
</dbReference>